<dbReference type="Pfam" id="PF16259">
    <property type="entry name" value="DUF4913"/>
    <property type="match status" value="1"/>
</dbReference>
<dbReference type="STRING" id="47312.SAMN04489765_0097"/>
<evidence type="ECO:0000313" key="3">
    <source>
        <dbReference type="Proteomes" id="UP000183053"/>
    </source>
</evidence>
<name>A0A1H1A808_9ACTN</name>
<evidence type="ECO:0008006" key="4">
    <source>
        <dbReference type="Google" id="ProtNLM"/>
    </source>
</evidence>
<reference evidence="3" key="1">
    <citation type="submission" date="2016-10" db="EMBL/GenBank/DDBJ databases">
        <authorList>
            <person name="Varghese N."/>
            <person name="Submissions S."/>
        </authorList>
    </citation>
    <scope>NUCLEOTIDE SEQUENCE [LARGE SCALE GENOMIC DNA]</scope>
    <source>
        <strain evidence="3">DSM 44142</strain>
    </source>
</reference>
<protein>
    <recommendedName>
        <fullName evidence="4">DUF4913 domain-containing protein</fullName>
    </recommendedName>
</protein>
<dbReference type="InterPro" id="IPR032584">
    <property type="entry name" value="DUF4913"/>
</dbReference>
<keyword evidence="3" id="KW-1185">Reference proteome</keyword>
<dbReference type="RefSeq" id="WP_068563653.1">
    <property type="nucleotide sequence ID" value="NZ_FNLF01000002.1"/>
</dbReference>
<dbReference type="OrthoDB" id="4570343at2"/>
<feature type="region of interest" description="Disordered" evidence="1">
    <location>
        <begin position="213"/>
        <end position="237"/>
    </location>
</feature>
<dbReference type="AlphaFoldDB" id="A0A1H1A808"/>
<evidence type="ECO:0000313" key="2">
    <source>
        <dbReference type="EMBL" id="SDQ35792.1"/>
    </source>
</evidence>
<sequence length="237" mass="26114">MTTPPLPGMGAPPSLADAMRPHVDALLKLNTTREVSKTFGRPLLEEINDLVESSEALTIFEADVQRGLKEVLTQDRVDDAVVDAITDLLYPPEPPELAFPDLGAFVEGYVVRVYRREVEFGTAHIWCPSWFEHEPLVVAMQCLWSAFETYRRDPGIGPLVFHRDGLLPIMNAYTHPDGPLKGCSVLEGHLPDKMLKPLPCNPIPEDLFKPTPAEMAGMPTAPPELPNTPLLTGASDE</sequence>
<proteinExistence type="predicted"/>
<organism evidence="2 3">
    <name type="scientific">Tsukamurella pulmonis</name>
    <dbReference type="NCBI Taxonomy" id="47312"/>
    <lineage>
        <taxon>Bacteria</taxon>
        <taxon>Bacillati</taxon>
        <taxon>Actinomycetota</taxon>
        <taxon>Actinomycetes</taxon>
        <taxon>Mycobacteriales</taxon>
        <taxon>Tsukamurellaceae</taxon>
        <taxon>Tsukamurella</taxon>
    </lineage>
</organism>
<dbReference type="EMBL" id="FNLF01000002">
    <property type="protein sequence ID" value="SDQ35792.1"/>
    <property type="molecule type" value="Genomic_DNA"/>
</dbReference>
<accession>A0A1H1A808</accession>
<gene>
    <name evidence="2" type="ORF">SAMN04489765_0097</name>
</gene>
<dbReference type="Proteomes" id="UP000183053">
    <property type="component" value="Unassembled WGS sequence"/>
</dbReference>
<evidence type="ECO:0000256" key="1">
    <source>
        <dbReference type="SAM" id="MobiDB-lite"/>
    </source>
</evidence>